<dbReference type="Pfam" id="PF07676">
    <property type="entry name" value="PD40"/>
    <property type="match status" value="4"/>
</dbReference>
<name>A0AAV9BI08_ACOGR</name>
<dbReference type="AlphaFoldDB" id="A0AAV9BI08"/>
<protein>
    <submittedName>
        <fullName evidence="2">Uncharacterized protein</fullName>
    </submittedName>
</protein>
<dbReference type="InterPro" id="IPR011042">
    <property type="entry name" value="6-blade_b-propeller_TolB-like"/>
</dbReference>
<feature type="chain" id="PRO_5043776431" evidence="1">
    <location>
        <begin position="21"/>
        <end position="677"/>
    </location>
</feature>
<comment type="caution">
    <text evidence="2">The sequence shown here is derived from an EMBL/GenBank/DDBJ whole genome shotgun (WGS) entry which is preliminary data.</text>
</comment>
<evidence type="ECO:0000313" key="2">
    <source>
        <dbReference type="EMBL" id="KAK1276388.1"/>
    </source>
</evidence>
<reference evidence="2" key="1">
    <citation type="journal article" date="2023" name="Nat. Commun.">
        <title>Diploid and tetraploid genomes of Acorus and the evolution of monocots.</title>
        <authorList>
            <person name="Ma L."/>
            <person name="Liu K.W."/>
            <person name="Li Z."/>
            <person name="Hsiao Y.Y."/>
            <person name="Qi Y."/>
            <person name="Fu T."/>
            <person name="Tang G.D."/>
            <person name="Zhang D."/>
            <person name="Sun W.H."/>
            <person name="Liu D.K."/>
            <person name="Li Y."/>
            <person name="Chen G.Z."/>
            <person name="Liu X.D."/>
            <person name="Liao X.Y."/>
            <person name="Jiang Y.T."/>
            <person name="Yu X."/>
            <person name="Hao Y."/>
            <person name="Huang J."/>
            <person name="Zhao X.W."/>
            <person name="Ke S."/>
            <person name="Chen Y.Y."/>
            <person name="Wu W.L."/>
            <person name="Hsu J.L."/>
            <person name="Lin Y.F."/>
            <person name="Huang M.D."/>
            <person name="Li C.Y."/>
            <person name="Huang L."/>
            <person name="Wang Z.W."/>
            <person name="Zhao X."/>
            <person name="Zhong W.Y."/>
            <person name="Peng D.H."/>
            <person name="Ahmad S."/>
            <person name="Lan S."/>
            <person name="Zhang J.S."/>
            <person name="Tsai W.C."/>
            <person name="Van de Peer Y."/>
            <person name="Liu Z.J."/>
        </authorList>
    </citation>
    <scope>NUCLEOTIDE SEQUENCE</scope>
    <source>
        <strain evidence="2">SCP</strain>
    </source>
</reference>
<dbReference type="Proteomes" id="UP001179952">
    <property type="component" value="Unassembled WGS sequence"/>
</dbReference>
<keyword evidence="1" id="KW-0732">Signal</keyword>
<gene>
    <name evidence="2" type="ORF">QJS04_geneDACA023271</name>
</gene>
<sequence length="677" mass="73898">MITPILLFILLLTGPPPTTTTPPESTTSSGGGSIVFTTLGRSRYAFDIFTLPISNPSKSNELRLTDGRSVNYNGFSPSPSSLLYVSERGGHSNLYLKFLTTPNSTSPKPRREALQVSPPLHLPLINEDERAVSMKDRPTLSGEHLIYVSTRDPSHSPRHSWSAVYSTHLRSGETRRLTPMGIADFSPAVSPSGEWTAVASSGEAGWDGEVEELATDVYVFRTSDGSGRMKVVERGGWPCWESDSALFFHRRGRDGWWSVYRARLDSGWSVERVTPPGVHAFTPAASPAWEGKYVVVATRRPGREFRHVELFDVGEREFIELTTLANPDSHHYNPFVTADGASVGYHRCNRGARREAPLLLENLRSPGPIDVPLFRIDGSFPSFSPDGARIAYVGLPGLYVVNADGTGAREVLARNAFATAWDWKRKGVVYTSLGPEFASEASEVDVVSVHVDGEVPIVKKLTVGGENNAFPSPSADGKWIVFRSGRSGHKNLYVMDAEEGERASLRRLTVGPWTDTMCNWSPDGEWIVFASDRDNPGGGGFALYLIRPDGTGLEKVVESGDGGRVNHPWFSPDSKSIVFTSDYAAVSAEPIANPHHYQPYGDIFTVRLGGGEGVRRLTHNSYEDGTPAWGPVYMKPNDVVESPIRGSGCQFDDCHWLVGNGGSANTVLTCPGVAKTR</sequence>
<proteinExistence type="predicted"/>
<keyword evidence="3" id="KW-1185">Reference proteome</keyword>
<evidence type="ECO:0000313" key="3">
    <source>
        <dbReference type="Proteomes" id="UP001179952"/>
    </source>
</evidence>
<accession>A0AAV9BI08</accession>
<dbReference type="SUPFAM" id="SSF82171">
    <property type="entry name" value="DPP6 N-terminal domain-like"/>
    <property type="match status" value="1"/>
</dbReference>
<organism evidence="2 3">
    <name type="scientific">Acorus gramineus</name>
    <name type="common">Dwarf sweet flag</name>
    <dbReference type="NCBI Taxonomy" id="55184"/>
    <lineage>
        <taxon>Eukaryota</taxon>
        <taxon>Viridiplantae</taxon>
        <taxon>Streptophyta</taxon>
        <taxon>Embryophyta</taxon>
        <taxon>Tracheophyta</taxon>
        <taxon>Spermatophyta</taxon>
        <taxon>Magnoliopsida</taxon>
        <taxon>Liliopsida</taxon>
        <taxon>Acoraceae</taxon>
        <taxon>Acorus</taxon>
    </lineage>
</organism>
<dbReference type="PANTHER" id="PTHR32161:SF8">
    <property type="entry name" value="DPP6 N-TERMINAL DOMAIN-LIKE PROTEIN"/>
    <property type="match status" value="1"/>
</dbReference>
<evidence type="ECO:0000256" key="1">
    <source>
        <dbReference type="SAM" id="SignalP"/>
    </source>
</evidence>
<reference evidence="2" key="2">
    <citation type="submission" date="2023-06" db="EMBL/GenBank/DDBJ databases">
        <authorList>
            <person name="Ma L."/>
            <person name="Liu K.-W."/>
            <person name="Li Z."/>
            <person name="Hsiao Y.-Y."/>
            <person name="Qi Y."/>
            <person name="Fu T."/>
            <person name="Tang G."/>
            <person name="Zhang D."/>
            <person name="Sun W.-H."/>
            <person name="Liu D.-K."/>
            <person name="Li Y."/>
            <person name="Chen G.-Z."/>
            <person name="Liu X.-D."/>
            <person name="Liao X.-Y."/>
            <person name="Jiang Y.-T."/>
            <person name="Yu X."/>
            <person name="Hao Y."/>
            <person name="Huang J."/>
            <person name="Zhao X.-W."/>
            <person name="Ke S."/>
            <person name="Chen Y.-Y."/>
            <person name="Wu W.-L."/>
            <person name="Hsu J.-L."/>
            <person name="Lin Y.-F."/>
            <person name="Huang M.-D."/>
            <person name="Li C.-Y."/>
            <person name="Huang L."/>
            <person name="Wang Z.-W."/>
            <person name="Zhao X."/>
            <person name="Zhong W.-Y."/>
            <person name="Peng D.-H."/>
            <person name="Ahmad S."/>
            <person name="Lan S."/>
            <person name="Zhang J.-S."/>
            <person name="Tsai W.-C."/>
            <person name="Van De Peer Y."/>
            <person name="Liu Z.-J."/>
        </authorList>
    </citation>
    <scope>NUCLEOTIDE SEQUENCE</scope>
    <source>
        <strain evidence="2">SCP</strain>
        <tissue evidence="2">Leaves</tissue>
    </source>
</reference>
<feature type="signal peptide" evidence="1">
    <location>
        <begin position="1"/>
        <end position="20"/>
    </location>
</feature>
<dbReference type="InterPro" id="IPR011659">
    <property type="entry name" value="WD40"/>
</dbReference>
<dbReference type="PANTHER" id="PTHR32161">
    <property type="entry name" value="DPP6 N-TERMINAL DOMAIN-LIKE PROTEIN"/>
    <property type="match status" value="1"/>
</dbReference>
<dbReference type="SUPFAM" id="SSF69304">
    <property type="entry name" value="Tricorn protease N-terminal domain"/>
    <property type="match status" value="1"/>
</dbReference>
<dbReference type="Gene3D" id="2.120.10.30">
    <property type="entry name" value="TolB, C-terminal domain"/>
    <property type="match status" value="3"/>
</dbReference>
<dbReference type="EMBL" id="JAUJYN010000003">
    <property type="protein sequence ID" value="KAK1276388.1"/>
    <property type="molecule type" value="Genomic_DNA"/>
</dbReference>